<dbReference type="EMBL" id="JAPUFD010000008">
    <property type="protein sequence ID" value="MDI1488690.1"/>
    <property type="molecule type" value="Genomic_DNA"/>
</dbReference>
<comment type="caution">
    <text evidence="6">The sequence shown here is derived from an EMBL/GenBank/DDBJ whole genome shotgun (WGS) entry which is preliminary data.</text>
</comment>
<feature type="transmembrane region" description="Helical" evidence="5">
    <location>
        <begin position="472"/>
        <end position="492"/>
    </location>
</feature>
<dbReference type="SUPFAM" id="SSF103473">
    <property type="entry name" value="MFS general substrate transporter"/>
    <property type="match status" value="1"/>
</dbReference>
<keyword evidence="2 5" id="KW-0812">Transmembrane</keyword>
<dbReference type="Gene3D" id="1.20.1250.20">
    <property type="entry name" value="MFS general substrate transporter like domains"/>
    <property type="match status" value="1"/>
</dbReference>
<evidence type="ECO:0000256" key="2">
    <source>
        <dbReference type="ARBA" id="ARBA00022692"/>
    </source>
</evidence>
<keyword evidence="3 5" id="KW-1133">Transmembrane helix</keyword>
<feature type="transmembrane region" description="Helical" evidence="5">
    <location>
        <begin position="112"/>
        <end position="130"/>
    </location>
</feature>
<organism evidence="6 7">
    <name type="scientific">Ramalina farinacea</name>
    <dbReference type="NCBI Taxonomy" id="258253"/>
    <lineage>
        <taxon>Eukaryota</taxon>
        <taxon>Fungi</taxon>
        <taxon>Dikarya</taxon>
        <taxon>Ascomycota</taxon>
        <taxon>Pezizomycotina</taxon>
        <taxon>Lecanoromycetes</taxon>
        <taxon>OSLEUM clade</taxon>
        <taxon>Lecanoromycetidae</taxon>
        <taxon>Lecanorales</taxon>
        <taxon>Lecanorineae</taxon>
        <taxon>Ramalinaceae</taxon>
        <taxon>Ramalina</taxon>
    </lineage>
</organism>
<accession>A0AA43QQT5</accession>
<keyword evidence="4 5" id="KW-0472">Membrane</keyword>
<dbReference type="GO" id="GO:0005886">
    <property type="term" value="C:plasma membrane"/>
    <property type="evidence" value="ECO:0007669"/>
    <property type="project" value="TreeGrafter"/>
</dbReference>
<feature type="transmembrane region" description="Helical" evidence="5">
    <location>
        <begin position="194"/>
        <end position="217"/>
    </location>
</feature>
<feature type="transmembrane region" description="Helical" evidence="5">
    <location>
        <begin position="223"/>
        <end position="243"/>
    </location>
</feature>
<feature type="transmembrane region" description="Helical" evidence="5">
    <location>
        <begin position="377"/>
        <end position="398"/>
    </location>
</feature>
<dbReference type="Pfam" id="PF07690">
    <property type="entry name" value="MFS_1"/>
    <property type="match status" value="1"/>
</dbReference>
<evidence type="ECO:0000256" key="5">
    <source>
        <dbReference type="SAM" id="Phobius"/>
    </source>
</evidence>
<name>A0AA43QQT5_9LECA</name>
<reference evidence="6" key="1">
    <citation type="journal article" date="2023" name="Genome Biol. Evol.">
        <title>First Whole Genome Sequence and Flow Cytometry Genome Size Data for the Lichen-Forming Fungus Ramalina farinacea (Ascomycota).</title>
        <authorList>
            <person name="Llewellyn T."/>
            <person name="Mian S."/>
            <person name="Hill R."/>
            <person name="Leitch I.J."/>
            <person name="Gaya E."/>
        </authorList>
    </citation>
    <scope>NUCLEOTIDE SEQUENCE</scope>
    <source>
        <strain evidence="6">LIQ254RAFAR</strain>
    </source>
</reference>
<sequence length="508" mass="56483">MSYPETQPDPPLGKIDHVEEKNGYILDATQVDSAEGLKTSRDGHNILIPQPSEDPNDPLNWSQTKKHVMLMVISATAFLPDYGAATGAVTLIPQAKEWNMNPDTINHATVGNVFMVGAGGVIVVALAAYFGRLPVFFWFTLFAFVTAAWCAGATSFESFMAARILNGFISTVAQGGGLMLIEDMFFFHEHARKINIWSAFITVSPYMGPLIAAFIITKLNWTWPFWIFTIETGLCLIGIILFLDETYYDRRIPLDKQPARRSKVLRLIGVEQFRSRHLRNSFWQAMIRPAKAIVKPTVFISCAYFLFTFAWTVGINTTLSIIIAPLYDFGPKQIGFLQFAPVTAAILGEVIGHYLHDALATLYMRRHHGRLDPEARLLACYVATPFMLSGLVLIGFAMQHTYHYMLIALGWGLYVFGTMIVSVALNAYNLDSYPEASGEVAAWVNFSRTTGGFIVGFFQVRWVTAMGPQRMFGVQAGVTAGVLPLVIGLSLWGKRVREWSGGLSFKTV</sequence>
<feature type="transmembrane region" description="Helical" evidence="5">
    <location>
        <begin position="135"/>
        <end position="154"/>
    </location>
</feature>
<dbReference type="AlphaFoldDB" id="A0AA43QQT5"/>
<dbReference type="Proteomes" id="UP001161017">
    <property type="component" value="Unassembled WGS sequence"/>
</dbReference>
<comment type="subcellular location">
    <subcellularLocation>
        <location evidence="1">Membrane</location>
        <topology evidence="1">Multi-pass membrane protein</topology>
    </subcellularLocation>
</comment>
<evidence type="ECO:0000313" key="7">
    <source>
        <dbReference type="Proteomes" id="UP001161017"/>
    </source>
</evidence>
<protein>
    <recommendedName>
        <fullName evidence="8">Major facilitator superfamily (MFS) profile domain-containing protein</fullName>
    </recommendedName>
</protein>
<dbReference type="InterPro" id="IPR011701">
    <property type="entry name" value="MFS"/>
</dbReference>
<proteinExistence type="predicted"/>
<feature type="transmembrane region" description="Helical" evidence="5">
    <location>
        <begin position="160"/>
        <end position="182"/>
    </location>
</feature>
<evidence type="ECO:0000313" key="6">
    <source>
        <dbReference type="EMBL" id="MDI1488690.1"/>
    </source>
</evidence>
<evidence type="ECO:0000256" key="4">
    <source>
        <dbReference type="ARBA" id="ARBA00023136"/>
    </source>
</evidence>
<evidence type="ECO:0000256" key="1">
    <source>
        <dbReference type="ARBA" id="ARBA00004141"/>
    </source>
</evidence>
<feature type="transmembrane region" description="Helical" evidence="5">
    <location>
        <begin position="440"/>
        <end position="460"/>
    </location>
</feature>
<feature type="transmembrane region" description="Helical" evidence="5">
    <location>
        <begin position="336"/>
        <end position="356"/>
    </location>
</feature>
<feature type="transmembrane region" description="Helical" evidence="5">
    <location>
        <begin position="68"/>
        <end position="92"/>
    </location>
</feature>
<feature type="transmembrane region" description="Helical" evidence="5">
    <location>
        <begin position="298"/>
        <end position="324"/>
    </location>
</feature>
<evidence type="ECO:0000256" key="3">
    <source>
        <dbReference type="ARBA" id="ARBA00022989"/>
    </source>
</evidence>
<feature type="transmembrane region" description="Helical" evidence="5">
    <location>
        <begin position="404"/>
        <end position="428"/>
    </location>
</feature>
<dbReference type="PANTHER" id="PTHR23502">
    <property type="entry name" value="MAJOR FACILITATOR SUPERFAMILY"/>
    <property type="match status" value="1"/>
</dbReference>
<evidence type="ECO:0008006" key="8">
    <source>
        <dbReference type="Google" id="ProtNLM"/>
    </source>
</evidence>
<dbReference type="PANTHER" id="PTHR23502:SF187">
    <property type="entry name" value="TRANSPORTER, PUTATIVE (AFU_ORTHOLOGUE AFUA_2G17840)-RELATED"/>
    <property type="match status" value="1"/>
</dbReference>
<gene>
    <name evidence="6" type="ORF">OHK93_007966</name>
</gene>
<dbReference type="GO" id="GO:0022857">
    <property type="term" value="F:transmembrane transporter activity"/>
    <property type="evidence" value="ECO:0007669"/>
    <property type="project" value="InterPro"/>
</dbReference>
<dbReference type="InterPro" id="IPR036259">
    <property type="entry name" value="MFS_trans_sf"/>
</dbReference>
<keyword evidence="7" id="KW-1185">Reference proteome</keyword>